<organism evidence="7 8">
    <name type="scientific">Franconibacter daqui</name>
    <dbReference type="NCBI Taxonomy" id="2047724"/>
    <lineage>
        <taxon>Bacteria</taxon>
        <taxon>Pseudomonadati</taxon>
        <taxon>Pseudomonadota</taxon>
        <taxon>Gammaproteobacteria</taxon>
        <taxon>Enterobacterales</taxon>
        <taxon>Enterobacteriaceae</taxon>
        <taxon>Franconibacter</taxon>
    </lineage>
</organism>
<proteinExistence type="inferred from homology"/>
<accession>A0ABV1PID5</accession>
<sequence>MHTLILLAALTSQIGFDAHQQGDTWTVIPQVTLTQDCQCRVQMETSRHGAAGNSTTRQNSWVNIRAGEPYALSQISFSAGQGDEVVVTVTITDGQALHLSRQWSPPGRV</sequence>
<keyword evidence="4" id="KW-0732">Signal</keyword>
<reference evidence="7 8" key="1">
    <citation type="submission" date="2024-06" db="EMBL/GenBank/DDBJ databases">
        <title>Fanconibacter daqui strain Q02 whole shotgun sequencing project.</title>
        <authorList>
            <person name="Rodrigues J.W.A."/>
            <person name="Viana L.C."/>
            <person name="Vieira E.C."/>
            <person name="Souza F.O.L."/>
            <person name="Alegria O.C."/>
            <person name="Patroca S."/>
            <person name="Cruz A.C.R."/>
            <person name="Nunes A.R.C."/>
        </authorList>
    </citation>
    <scope>NUCLEOTIDE SEQUENCE [LARGE SCALE GENOMIC DNA]</scope>
    <source>
        <strain evidence="7 8">Q02</strain>
    </source>
</reference>
<dbReference type="NCBIfam" id="NF041112">
    <property type="entry name" value="chap_CsgH_alph"/>
    <property type="match status" value="1"/>
</dbReference>
<evidence type="ECO:0000256" key="6">
    <source>
        <dbReference type="ARBA" id="ARBA00023186"/>
    </source>
</evidence>
<evidence type="ECO:0000256" key="1">
    <source>
        <dbReference type="ARBA" id="ARBA00004418"/>
    </source>
</evidence>
<protein>
    <recommendedName>
        <fullName evidence="3">Curli assembly protein CsgC</fullName>
    </recommendedName>
</protein>
<evidence type="ECO:0000256" key="4">
    <source>
        <dbReference type="ARBA" id="ARBA00022729"/>
    </source>
</evidence>
<comment type="similarity">
    <text evidence="2">Belongs to the CsgC/AgfC family.</text>
</comment>
<name>A0ABV1PID5_9ENTR</name>
<dbReference type="InterPro" id="IPR053722">
    <property type="entry name" value="Curli_assembly_CsgC/AgfC"/>
</dbReference>
<evidence type="ECO:0000256" key="5">
    <source>
        <dbReference type="ARBA" id="ARBA00022764"/>
    </source>
</evidence>
<dbReference type="InterPro" id="IPR047726">
    <property type="entry name" value="CsgH_dom"/>
</dbReference>
<dbReference type="NCBIfam" id="NF007507">
    <property type="entry name" value="PRK10102.1"/>
    <property type="match status" value="1"/>
</dbReference>
<comment type="caution">
    <text evidence="7">The sequence shown here is derived from an EMBL/GenBank/DDBJ whole genome shotgun (WGS) entry which is preliminary data.</text>
</comment>
<evidence type="ECO:0000313" key="8">
    <source>
        <dbReference type="Proteomes" id="UP001447374"/>
    </source>
</evidence>
<keyword evidence="5" id="KW-0574">Periplasm</keyword>
<dbReference type="Pfam" id="PF10610">
    <property type="entry name" value="Tafi-CsgC"/>
    <property type="match status" value="1"/>
</dbReference>
<evidence type="ECO:0000256" key="2">
    <source>
        <dbReference type="ARBA" id="ARBA00006329"/>
    </source>
</evidence>
<evidence type="ECO:0000313" key="7">
    <source>
        <dbReference type="EMBL" id="MER0124579.1"/>
    </source>
</evidence>
<dbReference type="Gene3D" id="2.60.40.2420">
    <property type="match status" value="1"/>
</dbReference>
<keyword evidence="8" id="KW-1185">Reference proteome</keyword>
<dbReference type="InterPro" id="IPR014491">
    <property type="entry name" value="Curli_production_prot_CsgC"/>
</dbReference>
<evidence type="ECO:0000256" key="3">
    <source>
        <dbReference type="ARBA" id="ARBA00017442"/>
    </source>
</evidence>
<dbReference type="EMBL" id="JBEHGX010000001">
    <property type="protein sequence ID" value="MER0124579.1"/>
    <property type="molecule type" value="Genomic_DNA"/>
</dbReference>
<comment type="subcellular location">
    <subcellularLocation>
        <location evidence="1">Periplasm</location>
    </subcellularLocation>
</comment>
<keyword evidence="6" id="KW-0143">Chaperone</keyword>
<gene>
    <name evidence="7" type="primary">csgC</name>
    <name evidence="7" type="ORF">ABQG75_02305</name>
</gene>
<dbReference type="RefSeq" id="WP_024560172.1">
    <property type="nucleotide sequence ID" value="NZ_BMKJ01000001.1"/>
</dbReference>
<dbReference type="Proteomes" id="UP001447374">
    <property type="component" value="Unassembled WGS sequence"/>
</dbReference>